<proteinExistence type="predicted"/>
<dbReference type="AlphaFoldDB" id="A0AAU8CRH2"/>
<sequence>MAGPHRLGKPVAAPMRAGIAAGAFLGLVGLGFAIMAGGHTLIPREMPPEASSIASPDGPKTAAVPKIDPPRPTIRPRGAGRDGQTGPEEFERISPRAPLGEIGLALPPKPAMPSDWEGTILYRPVAPAAGLVEAMGHTVAIAGVDAVAADETCSFEGKEWACGIRARTAFRLWLRGRAVTCAVTPEAGPKTVTAACRLGKQDVGQWLVSNGWARAAEGGPYGEAGEKARAAKKGIFGRPPDKDSLPPPPSAVSTLPKPPTAPTAPSE</sequence>
<protein>
    <submittedName>
        <fullName evidence="2">Thermonuclease family protein</fullName>
    </submittedName>
</protein>
<feature type="region of interest" description="Disordered" evidence="1">
    <location>
        <begin position="48"/>
        <end position="92"/>
    </location>
</feature>
<feature type="region of interest" description="Disordered" evidence="1">
    <location>
        <begin position="218"/>
        <end position="267"/>
    </location>
</feature>
<dbReference type="EMBL" id="CP159253">
    <property type="protein sequence ID" value="XCG49389.1"/>
    <property type="molecule type" value="Genomic_DNA"/>
</dbReference>
<dbReference type="InterPro" id="IPR035437">
    <property type="entry name" value="SNase_OB-fold_sf"/>
</dbReference>
<gene>
    <name evidence="2" type="ORF">ABVK50_01755</name>
</gene>
<evidence type="ECO:0000256" key="1">
    <source>
        <dbReference type="SAM" id="MobiDB-lite"/>
    </source>
</evidence>
<accession>A0AAU8CRH2</accession>
<organism evidence="2">
    <name type="scientific">Mesorhizobium sp. WSM2240</name>
    <dbReference type="NCBI Taxonomy" id="3228851"/>
    <lineage>
        <taxon>Bacteria</taxon>
        <taxon>Pseudomonadati</taxon>
        <taxon>Pseudomonadota</taxon>
        <taxon>Alphaproteobacteria</taxon>
        <taxon>Hyphomicrobiales</taxon>
        <taxon>Phyllobacteriaceae</taxon>
        <taxon>Mesorhizobium</taxon>
    </lineage>
</organism>
<dbReference type="RefSeq" id="WP_353643076.1">
    <property type="nucleotide sequence ID" value="NZ_CP159253.1"/>
</dbReference>
<feature type="compositionally biased region" description="Pro residues" evidence="1">
    <location>
        <begin position="245"/>
        <end position="267"/>
    </location>
</feature>
<reference evidence="2" key="1">
    <citation type="submission" date="2024-06" db="EMBL/GenBank/DDBJ databases">
        <title>Mesorhizobium karijinii sp. nov., a symbiont of the iconic Swainsona formosa from arid Australia.</title>
        <authorList>
            <person name="Hill Y.J."/>
            <person name="Watkin E.L.J."/>
            <person name="O'Hara G.W."/>
            <person name="Terpolilli J."/>
            <person name="Tye M.L."/>
            <person name="Kohlmeier M.G."/>
        </authorList>
    </citation>
    <scope>NUCLEOTIDE SEQUENCE</scope>
    <source>
        <strain evidence="2">WSM2240</strain>
    </source>
</reference>
<name>A0AAU8CRH2_9HYPH</name>
<dbReference type="Gene3D" id="2.40.50.90">
    <property type="match status" value="1"/>
</dbReference>
<evidence type="ECO:0000313" key="2">
    <source>
        <dbReference type="EMBL" id="XCG49389.1"/>
    </source>
</evidence>
<dbReference type="SUPFAM" id="SSF50199">
    <property type="entry name" value="Staphylococcal nuclease"/>
    <property type="match status" value="1"/>
</dbReference>